<gene>
    <name evidence="1" type="ORF">H8891_03250</name>
</gene>
<evidence type="ECO:0000313" key="2">
    <source>
        <dbReference type="Proteomes" id="UP000611796"/>
    </source>
</evidence>
<reference evidence="1 2" key="1">
    <citation type="submission" date="2020-08" db="EMBL/GenBank/DDBJ databases">
        <authorList>
            <person name="Liu C."/>
            <person name="Sun Q."/>
        </authorList>
    </citation>
    <scope>NUCLEOTIDE SEQUENCE [LARGE SCALE GENOMIC DNA]</scope>
    <source>
        <strain evidence="1 2">NSJ-45</strain>
    </source>
</reference>
<evidence type="ECO:0000313" key="1">
    <source>
        <dbReference type="EMBL" id="MBC6002806.1"/>
    </source>
</evidence>
<comment type="caution">
    <text evidence="1">The sequence shown here is derived from an EMBL/GenBank/DDBJ whole genome shotgun (WGS) entry which is preliminary data.</text>
</comment>
<protein>
    <submittedName>
        <fullName evidence="1">Uncharacterized protein</fullName>
    </submittedName>
</protein>
<keyword evidence="2" id="KW-1185">Reference proteome</keyword>
<name>A0ABR7K123_9FIRM</name>
<accession>A0ABR7K123</accession>
<organism evidence="1 2">
    <name type="scientific">Paeniclostridium hominis</name>
    <dbReference type="NCBI Taxonomy" id="2764329"/>
    <lineage>
        <taxon>Bacteria</taxon>
        <taxon>Bacillati</taxon>
        <taxon>Bacillota</taxon>
        <taxon>Clostridia</taxon>
        <taxon>Peptostreptococcales</taxon>
        <taxon>Peptostreptococcaceae</taxon>
        <taxon>Paeniclostridium</taxon>
    </lineage>
</organism>
<dbReference type="EMBL" id="JACRWD010000001">
    <property type="protein sequence ID" value="MBC6002806.1"/>
    <property type="molecule type" value="Genomic_DNA"/>
</dbReference>
<proteinExistence type="predicted"/>
<dbReference type="Proteomes" id="UP000611796">
    <property type="component" value="Unassembled WGS sequence"/>
</dbReference>
<sequence>MKLAANRTSYILLMPGETFSYNENTKKEL</sequence>